<reference evidence="6 7" key="1">
    <citation type="submission" date="2017-05" db="EMBL/GenBank/DDBJ databases">
        <title>Acinetobacter populi ANC 5415 (= PBJ7), whole genome shotgun sequencing project.</title>
        <authorList>
            <person name="Nemec A."/>
            <person name="Radolfova-Krizova L."/>
        </authorList>
    </citation>
    <scope>NUCLEOTIDE SEQUENCE [LARGE SCALE GENOMIC DNA]</scope>
    <source>
        <strain evidence="6 7">PBJ7</strain>
    </source>
</reference>
<dbReference type="InterPro" id="IPR003439">
    <property type="entry name" value="ABC_transporter-like_ATP-bd"/>
</dbReference>
<evidence type="ECO:0000313" key="7">
    <source>
        <dbReference type="Proteomes" id="UP000196536"/>
    </source>
</evidence>
<dbReference type="SMART" id="SM00382">
    <property type="entry name" value="AAA"/>
    <property type="match status" value="1"/>
</dbReference>
<dbReference type="EMBL" id="NEXX01000004">
    <property type="protein sequence ID" value="OUY06651.1"/>
    <property type="molecule type" value="Genomic_DNA"/>
</dbReference>
<dbReference type="GO" id="GO:0005524">
    <property type="term" value="F:ATP binding"/>
    <property type="evidence" value="ECO:0007669"/>
    <property type="project" value="UniProtKB-KW"/>
</dbReference>
<dbReference type="Pfam" id="PF00005">
    <property type="entry name" value="ABC_tran"/>
    <property type="match status" value="1"/>
</dbReference>
<dbReference type="AlphaFoldDB" id="A0A1Z9YWQ5"/>
<dbReference type="PANTHER" id="PTHR42788:SF13">
    <property type="entry name" value="ALIPHATIC SULFONATES IMPORT ATP-BINDING PROTEIN SSUB"/>
    <property type="match status" value="1"/>
</dbReference>
<dbReference type="Proteomes" id="UP000196536">
    <property type="component" value="Unassembled WGS sequence"/>
</dbReference>
<dbReference type="SUPFAM" id="SSF52540">
    <property type="entry name" value="P-loop containing nucleoside triphosphate hydrolases"/>
    <property type="match status" value="1"/>
</dbReference>
<dbReference type="PROSITE" id="PS50893">
    <property type="entry name" value="ABC_TRANSPORTER_2"/>
    <property type="match status" value="1"/>
</dbReference>
<evidence type="ECO:0000259" key="5">
    <source>
        <dbReference type="PROSITE" id="PS50893"/>
    </source>
</evidence>
<protein>
    <submittedName>
        <fullName evidence="6">Sulfonate ABC transporter ATP-binding protein</fullName>
    </submittedName>
</protein>
<dbReference type="InterPro" id="IPR003593">
    <property type="entry name" value="AAA+_ATPase"/>
</dbReference>
<dbReference type="InterPro" id="IPR050166">
    <property type="entry name" value="ABC_transporter_ATP-bind"/>
</dbReference>
<keyword evidence="4 6" id="KW-0067">ATP-binding</keyword>
<evidence type="ECO:0000313" key="6">
    <source>
        <dbReference type="EMBL" id="OUY06651.1"/>
    </source>
</evidence>
<dbReference type="Gene3D" id="3.40.50.300">
    <property type="entry name" value="P-loop containing nucleotide triphosphate hydrolases"/>
    <property type="match status" value="1"/>
</dbReference>
<name>A0A1Z9YWQ5_9GAMM</name>
<feature type="domain" description="ABC transporter" evidence="5">
    <location>
        <begin position="8"/>
        <end position="240"/>
    </location>
</feature>
<keyword evidence="2" id="KW-0813">Transport</keyword>
<dbReference type="InterPro" id="IPR017871">
    <property type="entry name" value="ABC_transporter-like_CS"/>
</dbReference>
<keyword evidence="7" id="KW-1185">Reference proteome</keyword>
<dbReference type="GO" id="GO:0016887">
    <property type="term" value="F:ATP hydrolysis activity"/>
    <property type="evidence" value="ECO:0007669"/>
    <property type="project" value="InterPro"/>
</dbReference>
<sequence length="275" mass="31154">MAKSLGAVSIKNVSKFYRQKNNQPLPVLHQISLDIQPGEFISIVGSSGCGKSTLLRLLIGLEQDFSGQILIDGKPIAGASLERGIVFQDHRLFPWLTVRENIRVALQNSPLSRDEQDKTIDEHIELVGLTAFQHAYPSQLSGGMSQRVAIARGLVNRPKILLLDEPFGALDALTRAKLQQELQRIWETEKITMIIVTHDIEEAVFLGERVVVMQPNPGIIKHILPVDVPHPRHREDFRLNNIKNEILKDFSQFSSEELHSLELTRRKFNEYQFSV</sequence>
<dbReference type="PANTHER" id="PTHR42788">
    <property type="entry name" value="TAURINE IMPORT ATP-BINDING PROTEIN-RELATED"/>
    <property type="match status" value="1"/>
</dbReference>
<evidence type="ECO:0000256" key="2">
    <source>
        <dbReference type="ARBA" id="ARBA00022448"/>
    </source>
</evidence>
<organism evidence="6 7">
    <name type="scientific">Acinetobacter populi</name>
    <dbReference type="NCBI Taxonomy" id="1582270"/>
    <lineage>
        <taxon>Bacteria</taxon>
        <taxon>Pseudomonadati</taxon>
        <taxon>Pseudomonadota</taxon>
        <taxon>Gammaproteobacteria</taxon>
        <taxon>Moraxellales</taxon>
        <taxon>Moraxellaceae</taxon>
        <taxon>Acinetobacter</taxon>
    </lineage>
</organism>
<dbReference type="RefSeq" id="WP_087621008.1">
    <property type="nucleotide sequence ID" value="NZ_JAKVJF010000034.1"/>
</dbReference>
<gene>
    <name evidence="6" type="ORF">CAP51_12020</name>
</gene>
<accession>A0A1Z9YWQ5</accession>
<keyword evidence="3" id="KW-0547">Nucleotide-binding</keyword>
<evidence type="ECO:0000256" key="3">
    <source>
        <dbReference type="ARBA" id="ARBA00022741"/>
    </source>
</evidence>
<comment type="caution">
    <text evidence="6">The sequence shown here is derived from an EMBL/GenBank/DDBJ whole genome shotgun (WGS) entry which is preliminary data.</text>
</comment>
<dbReference type="InterPro" id="IPR027417">
    <property type="entry name" value="P-loop_NTPase"/>
</dbReference>
<proteinExistence type="inferred from homology"/>
<dbReference type="CDD" id="cd03293">
    <property type="entry name" value="ABC_NrtD_SsuB_transporters"/>
    <property type="match status" value="1"/>
</dbReference>
<evidence type="ECO:0000256" key="1">
    <source>
        <dbReference type="ARBA" id="ARBA00005417"/>
    </source>
</evidence>
<dbReference type="PROSITE" id="PS00211">
    <property type="entry name" value="ABC_TRANSPORTER_1"/>
    <property type="match status" value="1"/>
</dbReference>
<comment type="similarity">
    <text evidence="1">Belongs to the ABC transporter superfamily.</text>
</comment>
<evidence type="ECO:0000256" key="4">
    <source>
        <dbReference type="ARBA" id="ARBA00022840"/>
    </source>
</evidence>
<dbReference type="OrthoDB" id="9802264at2"/>